<evidence type="ECO:0000259" key="5">
    <source>
        <dbReference type="PROSITE" id="PS50011"/>
    </source>
</evidence>
<comment type="caution">
    <text evidence="6">The sequence shown here is derived from an EMBL/GenBank/DDBJ whole genome shotgun (WGS) entry which is preliminary data.</text>
</comment>
<keyword evidence="7" id="KW-1185">Reference proteome</keyword>
<keyword evidence="2" id="KW-0547">Nucleotide-binding</keyword>
<dbReference type="AlphaFoldDB" id="A0A5C5YJ57"/>
<dbReference type="CDD" id="cd00180">
    <property type="entry name" value="PKc"/>
    <property type="match status" value="1"/>
</dbReference>
<sequence length="288" mass="30975">MPNHTAVCPSSSSTREQIVGIWRLGQRFAQGCGSELSLAQPADSRGNPRFDYVLKSVRQPAPEASVGLPAPQDTREAQRRIMQSIEVAGVTHPNLIAVLDASDASHAPYLVMPRLDTVTMDERIRQIEHFALPVALWWTRQVAQALEKLHSAGWVHGNVTPGNVLVDAKGHATLIDLGFSARIHTPLHRTFRGTPNYASPELATGGTAALPAMDTFALGRLLWGNLAATAPVAPAVIEPVAELIERMVADDPQQRPAIGEVVQRLLALEIDTLGEHIGPVLPARAIAA</sequence>
<dbReference type="GO" id="GO:0004674">
    <property type="term" value="F:protein serine/threonine kinase activity"/>
    <property type="evidence" value="ECO:0007669"/>
    <property type="project" value="UniProtKB-EC"/>
</dbReference>
<accession>A0A5C5YJ57</accession>
<evidence type="ECO:0000256" key="1">
    <source>
        <dbReference type="ARBA" id="ARBA00022679"/>
    </source>
</evidence>
<dbReference type="Pfam" id="PF00069">
    <property type="entry name" value="Pkinase"/>
    <property type="match status" value="1"/>
</dbReference>
<evidence type="ECO:0000256" key="4">
    <source>
        <dbReference type="ARBA" id="ARBA00022840"/>
    </source>
</evidence>
<keyword evidence="1 6" id="KW-0808">Transferase</keyword>
<dbReference type="SUPFAM" id="SSF56112">
    <property type="entry name" value="Protein kinase-like (PK-like)"/>
    <property type="match status" value="1"/>
</dbReference>
<dbReference type="OrthoDB" id="9801841at2"/>
<dbReference type="Gene3D" id="1.10.510.10">
    <property type="entry name" value="Transferase(Phosphotransferase) domain 1"/>
    <property type="match status" value="1"/>
</dbReference>
<reference evidence="6 7" key="1">
    <citation type="submission" date="2019-02" db="EMBL/GenBank/DDBJ databases">
        <title>Deep-cultivation of Planctomycetes and their phenomic and genomic characterization uncovers novel biology.</title>
        <authorList>
            <person name="Wiegand S."/>
            <person name="Jogler M."/>
            <person name="Boedeker C."/>
            <person name="Pinto D."/>
            <person name="Vollmers J."/>
            <person name="Rivas-Marin E."/>
            <person name="Kohn T."/>
            <person name="Peeters S.H."/>
            <person name="Heuer A."/>
            <person name="Rast P."/>
            <person name="Oberbeckmann S."/>
            <person name="Bunk B."/>
            <person name="Jeske O."/>
            <person name="Meyerdierks A."/>
            <person name="Storesund J.E."/>
            <person name="Kallscheuer N."/>
            <person name="Luecker S."/>
            <person name="Lage O.M."/>
            <person name="Pohl T."/>
            <person name="Merkel B.J."/>
            <person name="Hornburger P."/>
            <person name="Mueller R.-W."/>
            <person name="Bruemmer F."/>
            <person name="Labrenz M."/>
            <person name="Spormann A.M."/>
            <person name="Op Den Camp H."/>
            <person name="Overmann J."/>
            <person name="Amann R."/>
            <person name="Jetten M.S.M."/>
            <person name="Mascher T."/>
            <person name="Medema M.H."/>
            <person name="Devos D.P."/>
            <person name="Kaster A.-K."/>
            <person name="Ovreas L."/>
            <person name="Rohde M."/>
            <person name="Galperin M.Y."/>
            <person name="Jogler C."/>
        </authorList>
    </citation>
    <scope>NUCLEOTIDE SEQUENCE [LARGE SCALE GENOMIC DNA]</scope>
    <source>
        <strain evidence="6 7">CA85</strain>
    </source>
</reference>
<dbReference type="PROSITE" id="PS50011">
    <property type="entry name" value="PROTEIN_KINASE_DOM"/>
    <property type="match status" value="1"/>
</dbReference>
<feature type="domain" description="Protein kinase" evidence="5">
    <location>
        <begin position="22"/>
        <end position="268"/>
    </location>
</feature>
<dbReference type="PANTHER" id="PTHR43289:SF33">
    <property type="entry name" value="SERINE_THREONINE KINASE 31"/>
    <property type="match status" value="1"/>
</dbReference>
<dbReference type="SMART" id="SM00220">
    <property type="entry name" value="S_TKc"/>
    <property type="match status" value="1"/>
</dbReference>
<dbReference type="Proteomes" id="UP000318053">
    <property type="component" value="Unassembled WGS sequence"/>
</dbReference>
<keyword evidence="3 6" id="KW-0418">Kinase</keyword>
<keyword evidence="4" id="KW-0067">ATP-binding</keyword>
<dbReference type="EMBL" id="SJPK01000001">
    <property type="protein sequence ID" value="TWT74903.1"/>
    <property type="molecule type" value="Genomic_DNA"/>
</dbReference>
<dbReference type="RefSeq" id="WP_146389310.1">
    <property type="nucleotide sequence ID" value="NZ_SJPK01000001.1"/>
</dbReference>
<dbReference type="InterPro" id="IPR011009">
    <property type="entry name" value="Kinase-like_dom_sf"/>
</dbReference>
<dbReference type="PANTHER" id="PTHR43289">
    <property type="entry name" value="MITOGEN-ACTIVATED PROTEIN KINASE KINASE KINASE 20-RELATED"/>
    <property type="match status" value="1"/>
</dbReference>
<proteinExistence type="predicted"/>
<evidence type="ECO:0000313" key="6">
    <source>
        <dbReference type="EMBL" id="TWT74903.1"/>
    </source>
</evidence>
<dbReference type="EC" id="2.7.11.1" evidence="6"/>
<evidence type="ECO:0000256" key="3">
    <source>
        <dbReference type="ARBA" id="ARBA00022777"/>
    </source>
</evidence>
<evidence type="ECO:0000313" key="7">
    <source>
        <dbReference type="Proteomes" id="UP000318053"/>
    </source>
</evidence>
<dbReference type="GO" id="GO:0005524">
    <property type="term" value="F:ATP binding"/>
    <property type="evidence" value="ECO:0007669"/>
    <property type="project" value="UniProtKB-KW"/>
</dbReference>
<protein>
    <submittedName>
        <fullName evidence="6">Serine/threonine-protein kinase PrkC</fullName>
        <ecNumber evidence="6">2.7.11.1</ecNumber>
    </submittedName>
</protein>
<name>A0A5C5YJ57_9BACT</name>
<gene>
    <name evidence="6" type="primary">prkC_2</name>
    <name evidence="6" type="ORF">CA85_01910</name>
</gene>
<evidence type="ECO:0000256" key="2">
    <source>
        <dbReference type="ARBA" id="ARBA00022741"/>
    </source>
</evidence>
<dbReference type="InterPro" id="IPR000719">
    <property type="entry name" value="Prot_kinase_dom"/>
</dbReference>
<organism evidence="6 7">
    <name type="scientific">Allorhodopirellula solitaria</name>
    <dbReference type="NCBI Taxonomy" id="2527987"/>
    <lineage>
        <taxon>Bacteria</taxon>
        <taxon>Pseudomonadati</taxon>
        <taxon>Planctomycetota</taxon>
        <taxon>Planctomycetia</taxon>
        <taxon>Pirellulales</taxon>
        <taxon>Pirellulaceae</taxon>
        <taxon>Allorhodopirellula</taxon>
    </lineage>
</organism>